<reference evidence="1 2" key="1">
    <citation type="submission" date="2016-05" db="EMBL/GenBank/DDBJ databases">
        <title>Genomic and physiological characterization of Planctopirus sp. isolated from fresh water lake.</title>
        <authorList>
            <person name="Subhash Y."/>
            <person name="Ramana C."/>
        </authorList>
    </citation>
    <scope>NUCLEOTIDE SEQUENCE [LARGE SCALE GENOMIC DNA]</scope>
    <source>
        <strain evidence="1 2">JC280</strain>
    </source>
</reference>
<evidence type="ECO:0000313" key="1">
    <source>
        <dbReference type="EMBL" id="ODA29385.1"/>
    </source>
</evidence>
<dbReference type="EMBL" id="LYDR01000130">
    <property type="protein sequence ID" value="ODA29385.1"/>
    <property type="molecule type" value="Genomic_DNA"/>
</dbReference>
<gene>
    <name evidence="1" type="ORF">A6X21_08810</name>
</gene>
<sequence>MIPLLTPESDLPVSVPIEIDRMDRRAVFHHLTTRHRCPANDAKNACLQDFSKIGTVMAA</sequence>
<comment type="caution">
    <text evidence="1">The sequence shown here is derived from an EMBL/GenBank/DDBJ whole genome shotgun (WGS) entry which is preliminary data.</text>
</comment>
<dbReference type="Proteomes" id="UP000094828">
    <property type="component" value="Unassembled WGS sequence"/>
</dbReference>
<dbReference type="AlphaFoldDB" id="A0A1C3E811"/>
<proteinExistence type="predicted"/>
<evidence type="ECO:0000313" key="2">
    <source>
        <dbReference type="Proteomes" id="UP000094828"/>
    </source>
</evidence>
<keyword evidence="2" id="KW-1185">Reference proteome</keyword>
<protein>
    <submittedName>
        <fullName evidence="1">Uncharacterized protein</fullName>
    </submittedName>
</protein>
<name>A0A1C3E811_9PLAN</name>
<organism evidence="1 2">
    <name type="scientific">Planctopirus hydrillae</name>
    <dbReference type="NCBI Taxonomy" id="1841610"/>
    <lineage>
        <taxon>Bacteria</taxon>
        <taxon>Pseudomonadati</taxon>
        <taxon>Planctomycetota</taxon>
        <taxon>Planctomycetia</taxon>
        <taxon>Planctomycetales</taxon>
        <taxon>Planctomycetaceae</taxon>
        <taxon>Planctopirus</taxon>
    </lineage>
</organism>
<accession>A0A1C3E811</accession>